<organism evidence="5 6">
    <name type="scientific">Flavobacterium hydatis</name>
    <name type="common">Cytophaga aquatilis</name>
    <dbReference type="NCBI Taxonomy" id="991"/>
    <lineage>
        <taxon>Bacteria</taxon>
        <taxon>Pseudomonadati</taxon>
        <taxon>Bacteroidota</taxon>
        <taxon>Flavobacteriia</taxon>
        <taxon>Flavobacteriales</taxon>
        <taxon>Flavobacteriaceae</taxon>
        <taxon>Flavobacterium</taxon>
    </lineage>
</organism>
<dbReference type="RefSeq" id="WP_165571449.1">
    <property type="nucleotide sequence ID" value="NZ_JBEWQG010000021.1"/>
</dbReference>
<dbReference type="PRINTS" id="PR00032">
    <property type="entry name" value="HTHARAC"/>
</dbReference>
<dbReference type="PROSITE" id="PS01124">
    <property type="entry name" value="HTH_ARAC_FAMILY_2"/>
    <property type="match status" value="1"/>
</dbReference>
<dbReference type="Proteomes" id="UP000198424">
    <property type="component" value="Unassembled WGS sequence"/>
</dbReference>
<evidence type="ECO:0000259" key="4">
    <source>
        <dbReference type="PROSITE" id="PS01124"/>
    </source>
</evidence>
<dbReference type="InterPro" id="IPR020449">
    <property type="entry name" value="Tscrpt_reg_AraC-type_HTH"/>
</dbReference>
<proteinExistence type="predicted"/>
<protein>
    <recommendedName>
        <fullName evidence="4">HTH araC/xylS-type domain-containing protein</fullName>
    </recommendedName>
</protein>
<dbReference type="PROSITE" id="PS00041">
    <property type="entry name" value="HTH_ARAC_FAMILY_1"/>
    <property type="match status" value="1"/>
</dbReference>
<comment type="caution">
    <text evidence="5">The sequence shown here is derived from an EMBL/GenBank/DDBJ whole genome shotgun (WGS) entry which is preliminary data.</text>
</comment>
<keyword evidence="1" id="KW-0805">Transcription regulation</keyword>
<reference evidence="5 6" key="1">
    <citation type="submission" date="2016-11" db="EMBL/GenBank/DDBJ databases">
        <title>Whole genomes of Flavobacteriaceae.</title>
        <authorList>
            <person name="Stine C."/>
            <person name="Li C."/>
            <person name="Tadesse D."/>
        </authorList>
    </citation>
    <scope>NUCLEOTIDE SEQUENCE [LARGE SCALE GENOMIC DNA]</scope>
    <source>
        <strain evidence="5 6">ATCC 29551</strain>
    </source>
</reference>
<dbReference type="SUPFAM" id="SSF46689">
    <property type="entry name" value="Homeodomain-like"/>
    <property type="match status" value="1"/>
</dbReference>
<dbReference type="PANTHER" id="PTHR43280:SF2">
    <property type="entry name" value="HTH-TYPE TRANSCRIPTIONAL REGULATOR EXSA"/>
    <property type="match status" value="1"/>
</dbReference>
<name>A0ABX4CEA8_FLAHY</name>
<dbReference type="Gene3D" id="1.10.10.60">
    <property type="entry name" value="Homeodomain-like"/>
    <property type="match status" value="1"/>
</dbReference>
<dbReference type="Pfam" id="PF12833">
    <property type="entry name" value="HTH_18"/>
    <property type="match status" value="1"/>
</dbReference>
<accession>A0ABX4CEA8</accession>
<keyword evidence="2" id="KW-0238">DNA-binding</keyword>
<gene>
    <name evidence="5" type="ORF">B0A62_16485</name>
</gene>
<dbReference type="InterPro" id="IPR018062">
    <property type="entry name" value="HTH_AraC-typ_CS"/>
</dbReference>
<evidence type="ECO:0000313" key="5">
    <source>
        <dbReference type="EMBL" id="OXA92060.1"/>
    </source>
</evidence>
<evidence type="ECO:0000313" key="6">
    <source>
        <dbReference type="Proteomes" id="UP000198424"/>
    </source>
</evidence>
<sequence length="334" mass="38946">MDVTIPEFKHTASLTPEWQQDFVNDLGCTLIDNKLMNFPKDKATGSGYFIEISQDISVLIVDVTLNEPMRFTRMPSEEDFWIVYYDLSDNFSKHFVDDIKHQIGYKSKLGFAIIDSHIKSTYVSVVGERSFSLRLYIRKSFIKNYFHDVILEQDFKNVFNDKKRKMFYYGHIDSRSKVELYNLKQQKMNDSNYEFSLKSVAYKLFGFFLERLNSNMPKAGSFLEKDLNAIMKTQEYLLSNLLMPFPGVKLLSGLAHMSISKYRSLYTNIFGMSPATFFKNEKLILAKELLESGDFILISDIAYELGYSKTSYFSLIYKKHYGNLPNEVFKAKSF</sequence>
<keyword evidence="3" id="KW-0804">Transcription</keyword>
<evidence type="ECO:0000256" key="2">
    <source>
        <dbReference type="ARBA" id="ARBA00023125"/>
    </source>
</evidence>
<dbReference type="SMART" id="SM00342">
    <property type="entry name" value="HTH_ARAC"/>
    <property type="match status" value="1"/>
</dbReference>
<dbReference type="EMBL" id="MUGY01000024">
    <property type="protein sequence ID" value="OXA92060.1"/>
    <property type="molecule type" value="Genomic_DNA"/>
</dbReference>
<dbReference type="InterPro" id="IPR009057">
    <property type="entry name" value="Homeodomain-like_sf"/>
</dbReference>
<keyword evidence="6" id="KW-1185">Reference proteome</keyword>
<feature type="domain" description="HTH araC/xylS-type" evidence="4">
    <location>
        <begin position="231"/>
        <end position="331"/>
    </location>
</feature>
<evidence type="ECO:0000256" key="3">
    <source>
        <dbReference type="ARBA" id="ARBA00023163"/>
    </source>
</evidence>
<dbReference type="InterPro" id="IPR018060">
    <property type="entry name" value="HTH_AraC"/>
</dbReference>
<dbReference type="PANTHER" id="PTHR43280">
    <property type="entry name" value="ARAC-FAMILY TRANSCRIPTIONAL REGULATOR"/>
    <property type="match status" value="1"/>
</dbReference>
<evidence type="ECO:0000256" key="1">
    <source>
        <dbReference type="ARBA" id="ARBA00023015"/>
    </source>
</evidence>